<evidence type="ECO:0000259" key="1">
    <source>
        <dbReference type="Pfam" id="PF01261"/>
    </source>
</evidence>
<dbReference type="AlphaFoldDB" id="A0A5M9X031"/>
<reference evidence="2 3" key="1">
    <citation type="journal article" date="2019" name="J. Ind. Microbiol. Biotechnol.">
        <title>Paenibacillus amylolyticus 27C64 has a diverse set of carbohydrate-active enzymes and complete pectin deconstruction system.</title>
        <authorList>
            <person name="Keggi C."/>
            <person name="Doran-Peterson J."/>
        </authorList>
    </citation>
    <scope>NUCLEOTIDE SEQUENCE [LARGE SCALE GENOMIC DNA]</scope>
    <source>
        <strain evidence="2 3">27C64</strain>
    </source>
</reference>
<accession>A0A5M9X031</accession>
<dbReference type="RefSeq" id="WP_123066960.1">
    <property type="nucleotide sequence ID" value="NZ_RIAS01000020.1"/>
</dbReference>
<dbReference type="PANTHER" id="PTHR12110:SF41">
    <property type="entry name" value="INOSOSE DEHYDRATASE"/>
    <property type="match status" value="1"/>
</dbReference>
<dbReference type="SUPFAM" id="SSF51658">
    <property type="entry name" value="Xylose isomerase-like"/>
    <property type="match status" value="1"/>
</dbReference>
<name>A0A5M9X031_PAEAM</name>
<dbReference type="Pfam" id="PF01261">
    <property type="entry name" value="AP_endonuc_2"/>
    <property type="match status" value="1"/>
</dbReference>
<dbReference type="InterPro" id="IPR036237">
    <property type="entry name" value="Xyl_isomerase-like_sf"/>
</dbReference>
<evidence type="ECO:0000313" key="3">
    <source>
        <dbReference type="Proteomes" id="UP000323664"/>
    </source>
</evidence>
<keyword evidence="2" id="KW-0413">Isomerase</keyword>
<evidence type="ECO:0000313" key="2">
    <source>
        <dbReference type="EMBL" id="KAA8787287.1"/>
    </source>
</evidence>
<comment type="caution">
    <text evidence="2">The sequence shown here is derived from an EMBL/GenBank/DDBJ whole genome shotgun (WGS) entry which is preliminary data.</text>
</comment>
<dbReference type="InterPro" id="IPR013022">
    <property type="entry name" value="Xyl_isomerase-like_TIM-brl"/>
</dbReference>
<organism evidence="2 3">
    <name type="scientific">Paenibacillus amylolyticus</name>
    <dbReference type="NCBI Taxonomy" id="1451"/>
    <lineage>
        <taxon>Bacteria</taxon>
        <taxon>Bacillati</taxon>
        <taxon>Bacillota</taxon>
        <taxon>Bacilli</taxon>
        <taxon>Bacillales</taxon>
        <taxon>Paenibacillaceae</taxon>
        <taxon>Paenibacillus</taxon>
    </lineage>
</organism>
<protein>
    <submittedName>
        <fullName evidence="2">Sugar phosphate isomerase/epimerase</fullName>
    </submittedName>
</protein>
<dbReference type="OrthoDB" id="9798407at2"/>
<dbReference type="Gene3D" id="3.20.20.150">
    <property type="entry name" value="Divalent-metal-dependent TIM barrel enzymes"/>
    <property type="match status" value="1"/>
</dbReference>
<feature type="domain" description="Xylose isomerase-like TIM barrel" evidence="1">
    <location>
        <begin position="25"/>
        <end position="259"/>
    </location>
</feature>
<dbReference type="InterPro" id="IPR050312">
    <property type="entry name" value="IolE/XylAMocC-like"/>
</dbReference>
<dbReference type="PANTHER" id="PTHR12110">
    <property type="entry name" value="HYDROXYPYRUVATE ISOMERASE"/>
    <property type="match status" value="1"/>
</dbReference>
<dbReference type="GO" id="GO:0016853">
    <property type="term" value="F:isomerase activity"/>
    <property type="evidence" value="ECO:0007669"/>
    <property type="project" value="UniProtKB-KW"/>
</dbReference>
<dbReference type="EMBL" id="RIAS01000020">
    <property type="protein sequence ID" value="KAA8787287.1"/>
    <property type="molecule type" value="Genomic_DNA"/>
</dbReference>
<dbReference type="Proteomes" id="UP000323664">
    <property type="component" value="Unassembled WGS sequence"/>
</dbReference>
<sequence>MSIKIGLQMFSVRNKFNEDRIKTLQDLSTIGYKHIEIPIDFQSDSVFNINTLSASDLKRMTETAGIQVLATHIPGELKEQELNDIISYHKELGCYRAIIPMMLFQGAHDVIAFSKRLNEYGKKLWTHGIQLYYHNHFQEFQKFDGKTVYEILLENTNPDYLKFELDMYWAIRGGANVEQLLKQLGNRCELIHIKDLPHPISSINILETLNEEKAITLHDFMPLFNSDNFVEIGQGKLDIKEIIKLVKEHTATKYIIVEQDVITIDEIKSVEISFSALSDLLDAEYE</sequence>
<proteinExistence type="predicted"/>
<gene>
    <name evidence="2" type="ORF">EC604_25995</name>
</gene>